<accession>A0A1D3CTG2</accession>
<dbReference type="InterPro" id="IPR050304">
    <property type="entry name" value="MT-severing_AAA_ATPase"/>
</dbReference>
<evidence type="ECO:0000256" key="1">
    <source>
        <dbReference type="SAM" id="MobiDB-lite"/>
    </source>
</evidence>
<dbReference type="SUPFAM" id="SSF52540">
    <property type="entry name" value="P-loop containing nucleoside triphosphate hydrolases"/>
    <property type="match status" value="1"/>
</dbReference>
<sequence length="402" mass="44338">MGWSRQGRNWANGPAEGRSRPNGTGISATKSASFIAIEPSTMSWTTAGPNKTQTVSGKGEEIQEVPHLQQGVGWRKLTERGRLLIAPNGRGLLSIEGCASGFCLASYEGTQEEKAAKQEGQYGVEAVIKVSPGGAFDAQVMYVVIDMAKVAEDVQQLKPNVWIHVIIHYTSDTISLWVGGDCLGLAVKHRRRQLSFSSYEDGYHNQMPLGAKLLNPQANALSLKYRMAFEDIVALSSAKEVLRENVLLPVQMPEILTGILEPSMGVARTRAPSVLFFDEVDAICSKRGECGEHEASRRVKAELLQQIDYLWQEKWDSASLHAPEKMPAGDSNSQRSPRIVVIAATNAPWCYLQELLRFLYLRGDWGAVQLCEPYNEEGTKTGRVLLQDPKHQHVHASVTQGR</sequence>
<dbReference type="VEuPathDB" id="ToxoDB:LOC34619884"/>
<dbReference type="Proteomes" id="UP000095192">
    <property type="component" value="Unassembled WGS sequence"/>
</dbReference>
<dbReference type="GO" id="GO:0016887">
    <property type="term" value="F:ATP hydrolysis activity"/>
    <property type="evidence" value="ECO:0007669"/>
    <property type="project" value="InterPro"/>
</dbReference>
<dbReference type="PANTHER" id="PTHR23074:SF83">
    <property type="entry name" value="VACUOLAR PROTEIN SORTING-ASSOCIATED PROTEIN 4A"/>
    <property type="match status" value="1"/>
</dbReference>
<dbReference type="VEuPathDB" id="ToxoDB:cyc_03138"/>
<dbReference type="Pfam" id="PF00004">
    <property type="entry name" value="AAA"/>
    <property type="match status" value="1"/>
</dbReference>
<reference evidence="3 4" key="1">
    <citation type="journal article" date="2016" name="BMC Genomics">
        <title>Comparative genomics reveals Cyclospora cayetanensis possesses coccidia-like metabolism and invasion components but unique surface antigens.</title>
        <authorList>
            <person name="Liu S."/>
            <person name="Wang L."/>
            <person name="Zheng H."/>
            <person name="Xu Z."/>
            <person name="Roellig D.M."/>
            <person name="Li N."/>
            <person name="Frace M.A."/>
            <person name="Tang K."/>
            <person name="Arrowood M.J."/>
            <person name="Moss D.M."/>
            <person name="Zhang L."/>
            <person name="Feng Y."/>
            <person name="Xiao L."/>
        </authorList>
    </citation>
    <scope>NUCLEOTIDE SEQUENCE [LARGE SCALE GENOMIC DNA]</scope>
    <source>
        <strain evidence="3 4">CHN_HEN01</strain>
    </source>
</reference>
<dbReference type="InterPro" id="IPR003959">
    <property type="entry name" value="ATPase_AAA_core"/>
</dbReference>
<keyword evidence="4" id="KW-1185">Reference proteome</keyword>
<feature type="region of interest" description="Disordered" evidence="1">
    <location>
        <begin position="1"/>
        <end position="27"/>
    </location>
</feature>
<dbReference type="GO" id="GO:0005524">
    <property type="term" value="F:ATP binding"/>
    <property type="evidence" value="ECO:0007669"/>
    <property type="project" value="InterPro"/>
</dbReference>
<protein>
    <submittedName>
        <fullName evidence="3">P60 katanin</fullName>
    </submittedName>
</protein>
<dbReference type="AlphaFoldDB" id="A0A1D3CTG2"/>
<evidence type="ECO:0000313" key="4">
    <source>
        <dbReference type="Proteomes" id="UP000095192"/>
    </source>
</evidence>
<gene>
    <name evidence="3" type="ORF">cyc_03138</name>
</gene>
<dbReference type="InterPro" id="IPR027417">
    <property type="entry name" value="P-loop_NTPase"/>
</dbReference>
<feature type="domain" description="ATPase AAA-type core" evidence="2">
    <location>
        <begin position="266"/>
        <end position="357"/>
    </location>
</feature>
<dbReference type="PANTHER" id="PTHR23074">
    <property type="entry name" value="AAA DOMAIN-CONTAINING"/>
    <property type="match status" value="1"/>
</dbReference>
<name>A0A1D3CTG2_9EIME</name>
<evidence type="ECO:0000313" key="3">
    <source>
        <dbReference type="EMBL" id="OEH74490.1"/>
    </source>
</evidence>
<dbReference type="EMBL" id="JROU02002022">
    <property type="protein sequence ID" value="OEH74490.1"/>
    <property type="molecule type" value="Genomic_DNA"/>
</dbReference>
<dbReference type="InParanoid" id="A0A1D3CTG2"/>
<evidence type="ECO:0000259" key="2">
    <source>
        <dbReference type="Pfam" id="PF00004"/>
    </source>
</evidence>
<organism evidence="3 4">
    <name type="scientific">Cyclospora cayetanensis</name>
    <dbReference type="NCBI Taxonomy" id="88456"/>
    <lineage>
        <taxon>Eukaryota</taxon>
        <taxon>Sar</taxon>
        <taxon>Alveolata</taxon>
        <taxon>Apicomplexa</taxon>
        <taxon>Conoidasida</taxon>
        <taxon>Coccidia</taxon>
        <taxon>Eucoccidiorida</taxon>
        <taxon>Eimeriorina</taxon>
        <taxon>Eimeriidae</taxon>
        <taxon>Cyclospora</taxon>
    </lineage>
</organism>
<dbReference type="Gene3D" id="3.40.50.300">
    <property type="entry name" value="P-loop containing nucleotide triphosphate hydrolases"/>
    <property type="match status" value="1"/>
</dbReference>
<proteinExistence type="predicted"/>
<comment type="caution">
    <text evidence="3">The sequence shown here is derived from an EMBL/GenBank/DDBJ whole genome shotgun (WGS) entry which is preliminary data.</text>
</comment>